<dbReference type="Pfam" id="PF03446">
    <property type="entry name" value="NAD_binding_2"/>
    <property type="match status" value="1"/>
</dbReference>
<comment type="function">
    <text evidence="1">Catalyzes the oxidative decarboxylation of 6-phosphogluconate to ribulose 5-phosphate and CO(2), with concomitant reduction of NADP to NADPH.</text>
</comment>
<dbReference type="PRINTS" id="PR00076">
    <property type="entry name" value="6PGDHDRGNASE"/>
</dbReference>
<evidence type="ECO:0000259" key="15">
    <source>
        <dbReference type="SMART" id="SM01350"/>
    </source>
</evidence>
<keyword evidence="14" id="KW-0472">Membrane</keyword>
<dbReference type="InterPro" id="IPR006115">
    <property type="entry name" value="6PGDH_NADP-bd"/>
</dbReference>
<dbReference type="FunFam" id="1.20.5.320:FF:000002">
    <property type="entry name" value="6-phosphogluconate dehydrogenase, decarboxylating"/>
    <property type="match status" value="1"/>
</dbReference>
<feature type="transmembrane region" description="Helical" evidence="14">
    <location>
        <begin position="12"/>
        <end position="31"/>
    </location>
</feature>
<dbReference type="PANTHER" id="PTHR11811">
    <property type="entry name" value="6-PHOSPHOGLUCONATE DEHYDROGENASE"/>
    <property type="match status" value="1"/>
</dbReference>
<dbReference type="SMART" id="SM01350">
    <property type="entry name" value="6PGD"/>
    <property type="match status" value="1"/>
</dbReference>
<dbReference type="NCBIfam" id="NF006765">
    <property type="entry name" value="PRK09287.1"/>
    <property type="match status" value="1"/>
</dbReference>
<evidence type="ECO:0000256" key="11">
    <source>
        <dbReference type="ARBA" id="ARBA00048640"/>
    </source>
</evidence>
<dbReference type="GO" id="GO:0004616">
    <property type="term" value="F:phosphogluconate dehydrogenase (decarboxylating) activity"/>
    <property type="evidence" value="ECO:0007669"/>
    <property type="project" value="UniProtKB-EC"/>
</dbReference>
<evidence type="ECO:0000256" key="6">
    <source>
        <dbReference type="ARBA" id="ARBA00018193"/>
    </source>
</evidence>
<comment type="caution">
    <text evidence="16">The sequence shown here is derived from an EMBL/GenBank/DDBJ whole genome shotgun (WGS) entry which is preliminary data.</text>
</comment>
<evidence type="ECO:0000256" key="13">
    <source>
        <dbReference type="SAM" id="MobiDB-lite"/>
    </source>
</evidence>
<dbReference type="PROSITE" id="PS00461">
    <property type="entry name" value="6PGD"/>
    <property type="match status" value="1"/>
</dbReference>
<protein>
    <recommendedName>
        <fullName evidence="6 12">6-phosphogluconate dehydrogenase, decarboxylating</fullName>
        <ecNumber evidence="5 12">1.1.1.44</ecNumber>
    </recommendedName>
</protein>
<dbReference type="Gene3D" id="1.20.5.320">
    <property type="entry name" value="6-Phosphogluconate Dehydrogenase, domain 3"/>
    <property type="match status" value="1"/>
</dbReference>
<dbReference type="InterPro" id="IPR006184">
    <property type="entry name" value="6PGdom_BS"/>
</dbReference>
<dbReference type="InterPro" id="IPR036291">
    <property type="entry name" value="NAD(P)-bd_dom_sf"/>
</dbReference>
<evidence type="ECO:0000256" key="8">
    <source>
        <dbReference type="ARBA" id="ARBA00023002"/>
    </source>
</evidence>
<dbReference type="EMBL" id="JAVRJZ010000002">
    <property type="protein sequence ID" value="KAK2725902.1"/>
    <property type="molecule type" value="Genomic_DNA"/>
</dbReference>
<keyword evidence="14" id="KW-0812">Transmembrane</keyword>
<evidence type="ECO:0000313" key="16">
    <source>
        <dbReference type="EMBL" id="KAK2725902.1"/>
    </source>
</evidence>
<gene>
    <name evidence="16" type="ORF">QYM36_000393</name>
</gene>
<dbReference type="InterPro" id="IPR006183">
    <property type="entry name" value="Pgluconate_DH"/>
</dbReference>
<feature type="region of interest" description="Disordered" evidence="13">
    <location>
        <begin position="80"/>
        <end position="123"/>
    </location>
</feature>
<keyword evidence="9 12" id="KW-0311">Gluconate utilization</keyword>
<evidence type="ECO:0000256" key="14">
    <source>
        <dbReference type="SAM" id="Phobius"/>
    </source>
</evidence>
<dbReference type="NCBIfam" id="TIGR00873">
    <property type="entry name" value="gnd"/>
    <property type="match status" value="1"/>
</dbReference>
<comment type="similarity">
    <text evidence="3 12">Belongs to the 6-phosphogluconate dehydrogenase family.</text>
</comment>
<evidence type="ECO:0000256" key="12">
    <source>
        <dbReference type="RuleBase" id="RU000485"/>
    </source>
</evidence>
<keyword evidence="17" id="KW-1185">Reference proteome</keyword>
<dbReference type="GO" id="GO:0006098">
    <property type="term" value="P:pentose-phosphate shunt"/>
    <property type="evidence" value="ECO:0007669"/>
    <property type="project" value="UniProtKB-KW"/>
</dbReference>
<evidence type="ECO:0000256" key="9">
    <source>
        <dbReference type="ARBA" id="ARBA00023064"/>
    </source>
</evidence>
<evidence type="ECO:0000313" key="17">
    <source>
        <dbReference type="Proteomes" id="UP001187531"/>
    </source>
</evidence>
<reference evidence="16" key="1">
    <citation type="submission" date="2023-07" db="EMBL/GenBank/DDBJ databases">
        <title>Chromosome-level genome assembly of Artemia franciscana.</title>
        <authorList>
            <person name="Jo E."/>
        </authorList>
    </citation>
    <scope>NUCLEOTIDE SEQUENCE</scope>
    <source>
        <tissue evidence="16">Whole body</tissue>
    </source>
</reference>
<evidence type="ECO:0000256" key="3">
    <source>
        <dbReference type="ARBA" id="ARBA00008419"/>
    </source>
</evidence>
<name>A0AA88IQI6_ARTSF</name>
<dbReference type="InterPro" id="IPR013328">
    <property type="entry name" value="6PGD_dom2"/>
</dbReference>
<organism evidence="16 17">
    <name type="scientific">Artemia franciscana</name>
    <name type="common">Brine shrimp</name>
    <name type="synonym">Artemia sanfranciscana</name>
    <dbReference type="NCBI Taxonomy" id="6661"/>
    <lineage>
        <taxon>Eukaryota</taxon>
        <taxon>Metazoa</taxon>
        <taxon>Ecdysozoa</taxon>
        <taxon>Arthropoda</taxon>
        <taxon>Crustacea</taxon>
        <taxon>Branchiopoda</taxon>
        <taxon>Anostraca</taxon>
        <taxon>Artemiidae</taxon>
        <taxon>Artemia</taxon>
    </lineage>
</organism>
<dbReference type="GO" id="GO:0050661">
    <property type="term" value="F:NADP binding"/>
    <property type="evidence" value="ECO:0007669"/>
    <property type="project" value="InterPro"/>
</dbReference>
<dbReference type="AlphaFoldDB" id="A0AA88IQI6"/>
<dbReference type="Proteomes" id="UP001187531">
    <property type="component" value="Unassembled WGS sequence"/>
</dbReference>
<dbReference type="InterPro" id="IPR008927">
    <property type="entry name" value="6-PGluconate_DH-like_C_sf"/>
</dbReference>
<feature type="compositionally biased region" description="Basic and acidic residues" evidence="13">
    <location>
        <begin position="80"/>
        <end position="122"/>
    </location>
</feature>
<comment type="pathway">
    <text evidence="2 12">Carbohydrate degradation; pentose phosphate pathway; D-ribulose 5-phosphate from D-glucose 6-phosphate (oxidative stage): step 3/3.</text>
</comment>
<feature type="domain" description="6-phosphogluconate dehydrogenase C-terminal" evidence="15">
    <location>
        <begin position="304"/>
        <end position="592"/>
    </location>
</feature>
<proteinExistence type="inferred from homology"/>
<evidence type="ECO:0000256" key="5">
    <source>
        <dbReference type="ARBA" id="ARBA00013011"/>
    </source>
</evidence>
<dbReference type="Pfam" id="PF00393">
    <property type="entry name" value="6PGD"/>
    <property type="match status" value="1"/>
</dbReference>
<dbReference type="GO" id="GO:0019521">
    <property type="term" value="P:D-gluconate metabolic process"/>
    <property type="evidence" value="ECO:0007669"/>
    <property type="project" value="UniProtKB-KW"/>
</dbReference>
<dbReference type="Gene3D" id="3.40.50.720">
    <property type="entry name" value="NAD(P)-binding Rossmann-like Domain"/>
    <property type="match status" value="1"/>
</dbReference>
<sequence length="605" mass="67561">MVSSKFYEKVFKSLAIGIPVSFSGIVTWQLIKKYRKFEPDKCLRQEVDTNAINETPKYREHKINIKNKILDLRKIQNTEAKTDGEKEEKESAAEKENTVEKGNIEEKENSAEKENAAERENAAEMSESADIALIGLAVMGQNLILNMNDHGFVVCAYNRTTSKVDDFLQNEAKDTQVVGAHSIIEMVAKLKKPRRVMMLVKAGEAVDNFINQLVPLLEPGDIIIDGGNSEYQDSNRRFKDLKEKGILFVGSGVSGGEEGARYGPSLMPGGNPDAWPHIKNIFQSIAATADGEPCCDWVGDGGAGHFVKMVHNGIEYGDMQLICEAYSLLKDALRMNQEEMSKVFDDWNRGELNSFLIEISRNILKFKENGDYPLEKIRDSAGQKGTGKWTAIASLEYGIPVTLIGESVYARCLSSLKDERVVAYKVLDGPGSKFEGDKEEFVEHIRKALYASKIVSYAQGYMLLKEAAKVFNWNLNYGGIALMWRGGCIIRSVFLSNIKKAFDKNPELTNLLLDDFFRDAIHKCQSSWRIVVSEAARLGTPVPAFYSALAFYDGYRSARLPANLIQAQRDYFGAHTYEMNDKPGVFIHTNWTGTGGKTASTNYLA</sequence>
<dbReference type="InterPro" id="IPR006114">
    <property type="entry name" value="6PGDH_C"/>
</dbReference>
<keyword evidence="8 12" id="KW-0560">Oxidoreductase</keyword>
<dbReference type="FunFam" id="1.10.1040.10:FF:000002">
    <property type="entry name" value="6-phosphogluconate dehydrogenase, decarboxylating"/>
    <property type="match status" value="1"/>
</dbReference>
<dbReference type="EC" id="1.1.1.44" evidence="5 12"/>
<comment type="catalytic activity">
    <reaction evidence="11 12">
        <text>6-phospho-D-gluconate + NADP(+) = D-ribulose 5-phosphate + CO2 + NADPH</text>
        <dbReference type="Rhea" id="RHEA:10116"/>
        <dbReference type="ChEBI" id="CHEBI:16526"/>
        <dbReference type="ChEBI" id="CHEBI:57783"/>
        <dbReference type="ChEBI" id="CHEBI:58121"/>
        <dbReference type="ChEBI" id="CHEBI:58349"/>
        <dbReference type="ChEBI" id="CHEBI:58759"/>
        <dbReference type="EC" id="1.1.1.44"/>
    </reaction>
</comment>
<evidence type="ECO:0000256" key="7">
    <source>
        <dbReference type="ARBA" id="ARBA00022857"/>
    </source>
</evidence>
<evidence type="ECO:0000256" key="4">
    <source>
        <dbReference type="ARBA" id="ARBA00011738"/>
    </source>
</evidence>
<dbReference type="Gene3D" id="1.10.1040.10">
    <property type="entry name" value="N-(1-d-carboxylethyl)-l-norvaline Dehydrogenase, domain 2"/>
    <property type="match status" value="1"/>
</dbReference>
<dbReference type="InterPro" id="IPR006113">
    <property type="entry name" value="6PGDH_Gnd/GntZ"/>
</dbReference>
<keyword evidence="10 12" id="KW-0570">Pentose shunt</keyword>
<dbReference type="SUPFAM" id="SSF51735">
    <property type="entry name" value="NAD(P)-binding Rossmann-fold domains"/>
    <property type="match status" value="1"/>
</dbReference>
<evidence type="ECO:0000256" key="1">
    <source>
        <dbReference type="ARBA" id="ARBA00002526"/>
    </source>
</evidence>
<evidence type="ECO:0000256" key="10">
    <source>
        <dbReference type="ARBA" id="ARBA00023126"/>
    </source>
</evidence>
<dbReference type="SUPFAM" id="SSF48179">
    <property type="entry name" value="6-phosphogluconate dehydrogenase C-terminal domain-like"/>
    <property type="match status" value="1"/>
</dbReference>
<keyword evidence="7 12" id="KW-0521">NADP</keyword>
<keyword evidence="14" id="KW-1133">Transmembrane helix</keyword>
<accession>A0AA88IQI6</accession>
<dbReference type="FunFam" id="3.40.50.720:FF:000007">
    <property type="entry name" value="6-phosphogluconate dehydrogenase, decarboxylating"/>
    <property type="match status" value="1"/>
</dbReference>
<comment type="subunit">
    <text evidence="4">Homodimer.</text>
</comment>
<evidence type="ECO:0000256" key="2">
    <source>
        <dbReference type="ARBA" id="ARBA00004874"/>
    </source>
</evidence>